<dbReference type="SUPFAM" id="SSF46894">
    <property type="entry name" value="C-terminal effector domain of the bipartite response regulators"/>
    <property type="match status" value="1"/>
</dbReference>
<keyword evidence="2" id="KW-0238">DNA-binding</keyword>
<dbReference type="AlphaFoldDB" id="A0A428YQ67"/>
<sequence>MMNVITHQRAGNRLHSGRRPGTPRPSADEMSLPELVEEISGKFRLLRHSIDHARHMAAGAGHDIRRAVQDVSDICDVMQTETFELLVQPAEKSSSLLSRLTPREREVAALIAQGRNNKEIARVLYITELTAKTHVSRILRKFGVNQRAEIATLLRSLSDLYEARNAM</sequence>
<dbReference type="PRINTS" id="PR00038">
    <property type="entry name" value="HTHLUXR"/>
</dbReference>
<dbReference type="GO" id="GO:0003677">
    <property type="term" value="F:DNA binding"/>
    <property type="evidence" value="ECO:0007669"/>
    <property type="project" value="UniProtKB-KW"/>
</dbReference>
<accession>A0A428YQ67</accession>
<evidence type="ECO:0000259" key="5">
    <source>
        <dbReference type="PROSITE" id="PS50043"/>
    </source>
</evidence>
<feature type="domain" description="HTH luxR-type" evidence="5">
    <location>
        <begin position="93"/>
        <end position="158"/>
    </location>
</feature>
<dbReference type="Gene3D" id="1.10.10.10">
    <property type="entry name" value="Winged helix-like DNA-binding domain superfamily/Winged helix DNA-binding domain"/>
    <property type="match status" value="1"/>
</dbReference>
<dbReference type="GO" id="GO:0006355">
    <property type="term" value="P:regulation of DNA-templated transcription"/>
    <property type="evidence" value="ECO:0007669"/>
    <property type="project" value="InterPro"/>
</dbReference>
<dbReference type="InterPro" id="IPR000792">
    <property type="entry name" value="Tscrpt_reg_LuxR_C"/>
</dbReference>
<evidence type="ECO:0000256" key="2">
    <source>
        <dbReference type="ARBA" id="ARBA00023125"/>
    </source>
</evidence>
<dbReference type="Pfam" id="PF00196">
    <property type="entry name" value="GerE"/>
    <property type="match status" value="1"/>
</dbReference>
<organism evidence="6 7">
    <name type="scientific">Kibdelosporangium aridum</name>
    <dbReference type="NCBI Taxonomy" id="2030"/>
    <lineage>
        <taxon>Bacteria</taxon>
        <taxon>Bacillati</taxon>
        <taxon>Actinomycetota</taxon>
        <taxon>Actinomycetes</taxon>
        <taxon>Pseudonocardiales</taxon>
        <taxon>Pseudonocardiaceae</taxon>
        <taxon>Kibdelosporangium</taxon>
    </lineage>
</organism>
<protein>
    <recommendedName>
        <fullName evidence="5">HTH luxR-type domain-containing protein</fullName>
    </recommendedName>
</protein>
<evidence type="ECO:0000313" key="6">
    <source>
        <dbReference type="EMBL" id="RSM70819.1"/>
    </source>
</evidence>
<feature type="region of interest" description="Disordered" evidence="4">
    <location>
        <begin position="1"/>
        <end position="29"/>
    </location>
</feature>
<dbReference type="EMBL" id="QHKI01000064">
    <property type="protein sequence ID" value="RSM70819.1"/>
    <property type="molecule type" value="Genomic_DNA"/>
</dbReference>
<evidence type="ECO:0000256" key="1">
    <source>
        <dbReference type="ARBA" id="ARBA00023015"/>
    </source>
</evidence>
<evidence type="ECO:0000256" key="4">
    <source>
        <dbReference type="SAM" id="MobiDB-lite"/>
    </source>
</evidence>
<proteinExistence type="predicted"/>
<name>A0A428YQ67_KIBAR</name>
<reference evidence="6 7" key="1">
    <citation type="submission" date="2018-05" db="EMBL/GenBank/DDBJ databases">
        <title>Evolution of GPA BGCs.</title>
        <authorList>
            <person name="Waglechner N."/>
            <person name="Wright G.D."/>
        </authorList>
    </citation>
    <scope>NUCLEOTIDE SEQUENCE [LARGE SCALE GENOMIC DNA]</scope>
    <source>
        <strain evidence="6 7">A82846</strain>
    </source>
</reference>
<dbReference type="OrthoDB" id="3804692at2"/>
<keyword evidence="3" id="KW-0804">Transcription</keyword>
<dbReference type="InterPro" id="IPR036388">
    <property type="entry name" value="WH-like_DNA-bd_sf"/>
</dbReference>
<evidence type="ECO:0000313" key="7">
    <source>
        <dbReference type="Proteomes" id="UP000287547"/>
    </source>
</evidence>
<gene>
    <name evidence="6" type="ORF">DMH04_44140</name>
</gene>
<evidence type="ECO:0000256" key="3">
    <source>
        <dbReference type="ARBA" id="ARBA00023163"/>
    </source>
</evidence>
<dbReference type="CDD" id="cd06170">
    <property type="entry name" value="LuxR_C_like"/>
    <property type="match status" value="1"/>
</dbReference>
<dbReference type="InterPro" id="IPR016032">
    <property type="entry name" value="Sig_transdc_resp-reg_C-effctor"/>
</dbReference>
<dbReference type="SMART" id="SM00421">
    <property type="entry name" value="HTH_LUXR"/>
    <property type="match status" value="1"/>
</dbReference>
<keyword evidence="1" id="KW-0805">Transcription regulation</keyword>
<comment type="caution">
    <text evidence="6">The sequence shown here is derived from an EMBL/GenBank/DDBJ whole genome shotgun (WGS) entry which is preliminary data.</text>
</comment>
<dbReference type="PROSITE" id="PS50043">
    <property type="entry name" value="HTH_LUXR_2"/>
    <property type="match status" value="1"/>
</dbReference>
<dbReference type="PANTHER" id="PTHR44688">
    <property type="entry name" value="DNA-BINDING TRANSCRIPTIONAL ACTIVATOR DEVR_DOSR"/>
    <property type="match status" value="1"/>
</dbReference>
<dbReference type="PANTHER" id="PTHR44688:SF16">
    <property type="entry name" value="DNA-BINDING TRANSCRIPTIONAL ACTIVATOR DEVR_DOSR"/>
    <property type="match status" value="1"/>
</dbReference>
<dbReference type="Proteomes" id="UP000287547">
    <property type="component" value="Unassembled WGS sequence"/>
</dbReference>